<evidence type="ECO:0000313" key="2">
    <source>
        <dbReference type="EMBL" id="SNX47955.1"/>
    </source>
</evidence>
<feature type="signal peptide" evidence="1">
    <location>
        <begin position="1"/>
        <end position="21"/>
    </location>
</feature>
<protein>
    <submittedName>
        <fullName evidence="2">Uncharacterized protein</fullName>
    </submittedName>
</protein>
<dbReference type="EMBL" id="OANU01000017">
    <property type="protein sequence ID" value="SNX47955.1"/>
    <property type="molecule type" value="Genomic_DNA"/>
</dbReference>
<organism evidence="2 3">
    <name type="scientific">Vibrio thalassae</name>
    <dbReference type="NCBI Taxonomy" id="1243014"/>
    <lineage>
        <taxon>Bacteria</taxon>
        <taxon>Pseudomonadati</taxon>
        <taxon>Pseudomonadota</taxon>
        <taxon>Gammaproteobacteria</taxon>
        <taxon>Vibrionales</taxon>
        <taxon>Vibrionaceae</taxon>
        <taxon>Vibrio</taxon>
    </lineage>
</organism>
<dbReference type="OrthoDB" id="5905255at2"/>
<evidence type="ECO:0000313" key="3">
    <source>
        <dbReference type="Proteomes" id="UP000219336"/>
    </source>
</evidence>
<keyword evidence="1" id="KW-0732">Signal</keyword>
<sequence>MNRATLVFSILSTLISFNALSDEIKLTGSNVKDVSVNNLHLDIDAFEKSMSKQGLIVEMKQNQFEFSRGYDDGFVGPASLFQTDNIVSCSQPLRQITSLTDFNQFPNDLNPFPIFGITSHNKQPVQELAKGVVRLGFRLYEDSALMDVSGLVKLQDKSNEMILSSIETEFGKPSFVIKRKNGWRALYINDSVDAQALQLEYENALDPEKKANYLNTTLSTVLYGVLLDASFNSDLPLDIKGDVLEFFISEDEGIMVFTKFINTGKFIQRFNTELERCDSVAD</sequence>
<proteinExistence type="predicted"/>
<dbReference type="RefSeq" id="WP_096993167.1">
    <property type="nucleotide sequence ID" value="NZ_JBHSII010000011.1"/>
</dbReference>
<evidence type="ECO:0000256" key="1">
    <source>
        <dbReference type="SAM" id="SignalP"/>
    </source>
</evidence>
<gene>
    <name evidence="2" type="ORF">VTH8203_01570</name>
</gene>
<dbReference type="Proteomes" id="UP000219336">
    <property type="component" value="Unassembled WGS sequence"/>
</dbReference>
<feature type="chain" id="PRO_5012421622" evidence="1">
    <location>
        <begin position="22"/>
        <end position="282"/>
    </location>
</feature>
<keyword evidence="3" id="KW-1185">Reference proteome</keyword>
<accession>A0A240EJ12</accession>
<name>A0A240EJ12_9VIBR</name>
<reference evidence="3" key="1">
    <citation type="submission" date="2016-06" db="EMBL/GenBank/DDBJ databases">
        <authorList>
            <person name="Rodrigo-Torres L."/>
            <person name="Arahal R.D."/>
            <person name="Lucena T."/>
        </authorList>
    </citation>
    <scope>NUCLEOTIDE SEQUENCE [LARGE SCALE GENOMIC DNA]</scope>
    <source>
        <strain evidence="3">CECT8203</strain>
    </source>
</reference>
<dbReference type="AlphaFoldDB" id="A0A240EJ12"/>